<organism evidence="5 6">
    <name type="scientific">Vagococcus fluvialis</name>
    <dbReference type="NCBI Taxonomy" id="2738"/>
    <lineage>
        <taxon>Bacteria</taxon>
        <taxon>Bacillati</taxon>
        <taxon>Bacillota</taxon>
        <taxon>Bacilli</taxon>
        <taxon>Lactobacillales</taxon>
        <taxon>Enterococcaceae</taxon>
        <taxon>Vagococcus</taxon>
    </lineage>
</organism>
<name>A0A7X6DA96_9ENTE</name>
<dbReference type="NCBIfam" id="NF033745">
    <property type="entry name" value="class_C_sortase"/>
    <property type="match status" value="1"/>
</dbReference>
<dbReference type="NCBIfam" id="TIGR01076">
    <property type="entry name" value="sortase_fam"/>
    <property type="match status" value="1"/>
</dbReference>
<keyword evidence="1" id="KW-0378">Hydrolase</keyword>
<dbReference type="InterPro" id="IPR005754">
    <property type="entry name" value="Sortase"/>
</dbReference>
<evidence type="ECO:0000256" key="3">
    <source>
        <dbReference type="SAM" id="MobiDB-lite"/>
    </source>
</evidence>
<evidence type="ECO:0000313" key="6">
    <source>
        <dbReference type="Proteomes" id="UP000521358"/>
    </source>
</evidence>
<keyword evidence="4" id="KW-1133">Transmembrane helix</keyword>
<feature type="active site" description="Acyl-thioester intermediate" evidence="2">
    <location>
        <position position="208"/>
    </location>
</feature>
<keyword evidence="4" id="KW-0812">Transmembrane</keyword>
<sequence>MKNQRKKLASQIGMLLFFLIGLLIMTYPFYINALNNFIDQKRVDIYLKQEKKNFENKKKLLSEENQKNKSQFTPGTDPFNEEKPVDKTEAYFYDHLIGTIDIPKLSVNIPLYDETNNELLNRGATVLDGTSYPVGGKGEHSVISAHRGLPNRELFTNLPELKKGDIFLIHILGETLAYKVRDTKVVLPNQTDSLKKVSDEDLVTLVTCTPYMINSHRLLVTGFRVPYTPEMKKEKESGDKWRLIKQWLIIIGIVMAIILWLVLLAHQIYLYRLRQEKMTIKLKILKQHKEVTLSLFNKSGKKQMFRDDKSYEIKVKPNETGEFTNLPSSVYTVKLNNQTLGQVGRKKIKQEVQVFKVTDSWKSYKKENILYFKAVNHQNTNRKSSKEKNRKHRRNK</sequence>
<feature type="compositionally biased region" description="Basic residues" evidence="3">
    <location>
        <begin position="383"/>
        <end position="396"/>
    </location>
</feature>
<dbReference type="Proteomes" id="UP000521358">
    <property type="component" value="Unassembled WGS sequence"/>
</dbReference>
<evidence type="ECO:0000256" key="1">
    <source>
        <dbReference type="ARBA" id="ARBA00022801"/>
    </source>
</evidence>
<feature type="region of interest" description="Disordered" evidence="3">
    <location>
        <begin position="58"/>
        <end position="80"/>
    </location>
</feature>
<feature type="compositionally biased region" description="Basic and acidic residues" evidence="3">
    <location>
        <begin position="58"/>
        <end position="67"/>
    </location>
</feature>
<dbReference type="Pfam" id="PF04203">
    <property type="entry name" value="Sortase"/>
    <property type="match status" value="1"/>
</dbReference>
<dbReference type="AlphaFoldDB" id="A0A7X6DA96"/>
<dbReference type="InterPro" id="IPR023365">
    <property type="entry name" value="Sortase_dom-sf"/>
</dbReference>
<dbReference type="Gene3D" id="2.40.260.10">
    <property type="entry name" value="Sortase"/>
    <property type="match status" value="1"/>
</dbReference>
<feature type="region of interest" description="Disordered" evidence="3">
    <location>
        <begin position="376"/>
        <end position="396"/>
    </location>
</feature>
<gene>
    <name evidence="5" type="ORF">HED35_11225</name>
</gene>
<dbReference type="SUPFAM" id="SSF63817">
    <property type="entry name" value="Sortase"/>
    <property type="match status" value="1"/>
</dbReference>
<accession>A0A7X6DA96</accession>
<dbReference type="GO" id="GO:0016787">
    <property type="term" value="F:hydrolase activity"/>
    <property type="evidence" value="ECO:0007669"/>
    <property type="project" value="UniProtKB-KW"/>
</dbReference>
<protein>
    <submittedName>
        <fullName evidence="5">Class C sortase</fullName>
    </submittedName>
</protein>
<dbReference type="CDD" id="cd05827">
    <property type="entry name" value="Sortase_C"/>
    <property type="match status" value="1"/>
</dbReference>
<feature type="transmembrane region" description="Helical" evidence="4">
    <location>
        <begin position="247"/>
        <end position="271"/>
    </location>
</feature>
<evidence type="ECO:0000256" key="4">
    <source>
        <dbReference type="SAM" id="Phobius"/>
    </source>
</evidence>
<feature type="transmembrane region" description="Helical" evidence="4">
    <location>
        <begin position="12"/>
        <end position="31"/>
    </location>
</feature>
<dbReference type="EMBL" id="JAAVMB010000013">
    <property type="protein sequence ID" value="NKC68660.1"/>
    <property type="molecule type" value="Genomic_DNA"/>
</dbReference>
<dbReference type="RefSeq" id="WP_167807821.1">
    <property type="nucleotide sequence ID" value="NZ_JAAVMB010000013.1"/>
</dbReference>
<proteinExistence type="predicted"/>
<comment type="caution">
    <text evidence="5">The sequence shown here is derived from an EMBL/GenBank/DDBJ whole genome shotgun (WGS) entry which is preliminary data.</text>
</comment>
<reference evidence="5 6" key="1">
    <citation type="submission" date="2020-03" db="EMBL/GenBank/DDBJ databases">
        <title>Bacterial samples isolated from urine from healthy bovine heifers (Gyr breed).</title>
        <authorList>
            <person name="Giannattasio-Ferraz S."/>
            <person name="Maskeri L."/>
            <person name="Penido A."/>
            <person name="Barbosa-Stancioli E.F."/>
            <person name="Putonti C."/>
        </authorList>
    </citation>
    <scope>NUCLEOTIDE SEQUENCE [LARGE SCALE GENOMIC DNA]</scope>
    <source>
        <strain evidence="5 6">UFMG-H7</strain>
    </source>
</reference>
<feature type="active site" description="Proton donor/acceptor" evidence="2">
    <location>
        <position position="146"/>
    </location>
</feature>
<evidence type="ECO:0000313" key="5">
    <source>
        <dbReference type="EMBL" id="NKC68660.1"/>
    </source>
</evidence>
<keyword evidence="4" id="KW-0472">Membrane</keyword>
<dbReference type="InterPro" id="IPR042002">
    <property type="entry name" value="Sortase_C"/>
</dbReference>
<evidence type="ECO:0000256" key="2">
    <source>
        <dbReference type="PIRSR" id="PIRSR605754-1"/>
    </source>
</evidence>